<keyword evidence="7" id="KW-1185">Reference proteome</keyword>
<feature type="compositionally biased region" description="Acidic residues" evidence="2">
    <location>
        <begin position="1324"/>
        <end position="1344"/>
    </location>
</feature>
<accession>A0A8T9BSN1</accession>
<feature type="region of interest" description="Disordered" evidence="2">
    <location>
        <begin position="1120"/>
        <end position="1155"/>
    </location>
</feature>
<keyword evidence="1" id="KW-0175">Coiled coil</keyword>
<feature type="compositionally biased region" description="Polar residues" evidence="2">
    <location>
        <begin position="491"/>
        <end position="502"/>
    </location>
</feature>
<evidence type="ECO:0000259" key="5">
    <source>
        <dbReference type="Pfam" id="PF24345"/>
    </source>
</evidence>
<evidence type="ECO:0000313" key="6">
    <source>
        <dbReference type="EMBL" id="TVY59074.1"/>
    </source>
</evidence>
<dbReference type="InterPro" id="IPR056416">
    <property type="entry name" value="DH_2_fung"/>
</dbReference>
<gene>
    <name evidence="6" type="ORF">LSUE1_G010241</name>
</gene>
<dbReference type="Pfam" id="PF24340">
    <property type="entry name" value="DH_2"/>
    <property type="match status" value="1"/>
</dbReference>
<dbReference type="Proteomes" id="UP000469558">
    <property type="component" value="Unassembled WGS sequence"/>
</dbReference>
<dbReference type="InterPro" id="IPR056223">
    <property type="entry name" value="PH_24"/>
</dbReference>
<feature type="domain" description="PH" evidence="5">
    <location>
        <begin position="1399"/>
        <end position="1524"/>
    </location>
</feature>
<evidence type="ECO:0000259" key="3">
    <source>
        <dbReference type="Pfam" id="PF24340"/>
    </source>
</evidence>
<comment type="caution">
    <text evidence="6">The sequence shown here is derived from an EMBL/GenBank/DDBJ whole genome shotgun (WGS) entry which is preliminary data.</text>
</comment>
<evidence type="ECO:0000259" key="4">
    <source>
        <dbReference type="Pfam" id="PF24344"/>
    </source>
</evidence>
<proteinExistence type="predicted"/>
<feature type="compositionally biased region" description="Polar residues" evidence="2">
    <location>
        <begin position="1297"/>
        <end position="1307"/>
    </location>
</feature>
<dbReference type="OrthoDB" id="5408934at2759"/>
<feature type="compositionally biased region" description="Basic and acidic residues" evidence="2">
    <location>
        <begin position="461"/>
        <end position="483"/>
    </location>
</feature>
<feature type="non-terminal residue" evidence="6">
    <location>
        <position position="1524"/>
    </location>
</feature>
<reference evidence="6 7" key="1">
    <citation type="submission" date="2018-05" db="EMBL/GenBank/DDBJ databases">
        <title>Genome sequencing and assembly of the regulated plant pathogen Lachnellula willkommii and related sister species for the development of diagnostic species identification markers.</title>
        <authorList>
            <person name="Giroux E."/>
            <person name="Bilodeau G."/>
        </authorList>
    </citation>
    <scope>NUCLEOTIDE SEQUENCE [LARGE SCALE GENOMIC DNA]</scope>
    <source>
        <strain evidence="6 7">CBS 268.59</strain>
    </source>
</reference>
<feature type="compositionally biased region" description="Basic and acidic residues" evidence="2">
    <location>
        <begin position="122"/>
        <end position="131"/>
    </location>
</feature>
<feature type="non-terminal residue" evidence="6">
    <location>
        <position position="1"/>
    </location>
</feature>
<feature type="region of interest" description="Disordered" evidence="2">
    <location>
        <begin position="671"/>
        <end position="693"/>
    </location>
</feature>
<dbReference type="Pfam" id="PF24345">
    <property type="entry name" value="PH_24"/>
    <property type="match status" value="1"/>
</dbReference>
<feature type="region of interest" description="Disordered" evidence="2">
    <location>
        <begin position="576"/>
        <end position="638"/>
    </location>
</feature>
<name>A0A8T9BSN1_9HELO</name>
<feature type="compositionally biased region" description="Basic residues" evidence="2">
    <location>
        <begin position="1135"/>
        <end position="1144"/>
    </location>
</feature>
<feature type="compositionally biased region" description="Polar residues" evidence="2">
    <location>
        <begin position="431"/>
        <end position="448"/>
    </location>
</feature>
<evidence type="ECO:0000256" key="2">
    <source>
        <dbReference type="SAM" id="MobiDB-lite"/>
    </source>
</evidence>
<feature type="compositionally biased region" description="Basic residues" evidence="2">
    <location>
        <begin position="1179"/>
        <end position="1188"/>
    </location>
</feature>
<protein>
    <submittedName>
        <fullName evidence="6">Uncharacterized protein</fullName>
    </submittedName>
</protein>
<sequence>WQKASAAEVIVDPLADAVSVPEVWENEEESVDEEERLRIKFRKDNNGGGGGATAPKKRVISDSHWRKKSPPRKGIAIPKNFLQATAINPPLEKKIQDWVKRTEGDETEAEKPRDKPRSRKVSKQDVADRRSGNSTPDRVRGSPAGSFDDGIRVRPLKHSSRDDASSAPSSNYNDDGIRVGHSKRRPKGEQKDSQDDGIRVTPSKSRSRERDSRKRNSNPPSQDQDDGIRIKPSREKSDQDDGIRIKASKEKSNQGDRIRIKPSREQSEDDSIRIKPVRKSASKRPPQEDSASEVQTPTKKKSERNLRVPSESRSKRVPSSHATSDHGEEDDQFSWVTPNPVENSKRRQRKSSQTPPESLADVPFGDSAFSVLELPLGAEAGTMKRPPPKRNPSFSAVPKVLKKVFNEGMKIAHDTVEPPRGGTNKPPSIESWLNNTTDPFVDQPSSSKLDVPDSPGRRRSYKEDDPSERDLTSQHESERNESRWKRRVHSAQETIPEETSPNESRKTRDTLPSMENSPPMSPTGLKRTPATRNITSPKSARKVPLKDAFIDAFRGESTTTRPKSVSNPFIDITGLRERDVNRNSPDPLDFKSSRDSDYMSEERKSSPRESTEETKRDKPLPSISRRPPPTTGGHRLSTIASVETFSTLSSLTGTDSQLSQTTVTQATVLTAPTNSSLSRNSHKSKNLGSKRRLTKHSDLVSVLSLPDAVEPAATTSIKSARSIRTNRTRLEVATTQDLMRELAEDEAKYTQELNTLVGGVIPVLLTCVLSKSDSAIASGLFDPHSDSSTTDPSFTKPIVDMGVALEQLKSLHKRIPLTDPNAFVTWAMSAHRTYSDYLAAWRAGFNDVVVNLAPAAPNEQADIDVMPRDKNGDVLGANGQRADVSYFLKRPLVRIKYLEKVVKGLDTLLMTEKSRTAKEKYHDLLQASRQRHKEENARLEDNRANNTDTTKARDLKTLAPAEGTTIDRSRQVQARDLFLLDLPHTSGNRITSHIELFFRDKSGGDLGDILICETDSKPFLLFPPIAKENISARSGDKPGQLVIMIRGEISSEVLTLDAEEPEAAPEWIEILGTEPVPPAIRTDADLVDHVTSISSAPAGKNEFFMSGGLNTDDIQIPIGEKIRMRGDESAATPKDRRRVSRRRTPPIDLPEPIVEESVVEEEVRDLNDAMNKAGLGTPKRPRAARYHGKPTSPRPTTPGSQQTTPTQSRDSLQDPQSPQGCFEANLPHIPKVRSSSTPEDVTTPVKASLRADLDPVKQRSQSAVSSREEEAPPPPAHKLPLSPSTLKKAPVLDASTPRATNRRSSSPLKHEYQPSISGASDSSEGSDSDDSDSYSSSEDDELELQDVPISVPNAVYPQRVSPKGSIYSLQNSTIAPSQSASQAPYNGPGPAIATSENVDKYTVVGCSYWNDKGYWVDLYPNPCSLHIGPGWLKVFELATPNSSDSRRSEKPLIVQVLTPIVTLAGHTLDIQVRSPLTADSKLHCKSAHIRYRMLTPTDTSRIYNALKESRMRNMFYNAMQEERR</sequence>
<feature type="domain" description="PH" evidence="4">
    <location>
        <begin position="945"/>
        <end position="1078"/>
    </location>
</feature>
<feature type="compositionally biased region" description="Basic and acidic residues" evidence="2">
    <location>
        <begin position="588"/>
        <end position="619"/>
    </location>
</feature>
<feature type="compositionally biased region" description="Low complexity" evidence="2">
    <location>
        <begin position="1197"/>
        <end position="1209"/>
    </location>
</feature>
<feature type="compositionally biased region" description="Basic and acidic residues" evidence="2">
    <location>
        <begin position="226"/>
        <end position="273"/>
    </location>
</feature>
<feature type="compositionally biased region" description="Basic and acidic residues" evidence="2">
    <location>
        <begin position="187"/>
        <end position="198"/>
    </location>
</feature>
<feature type="domain" description="DBL homology" evidence="3">
    <location>
        <begin position="731"/>
        <end position="932"/>
    </location>
</feature>
<feature type="compositionally biased region" description="Basic and acidic residues" evidence="2">
    <location>
        <begin position="303"/>
        <end position="314"/>
    </location>
</feature>
<evidence type="ECO:0000313" key="7">
    <source>
        <dbReference type="Proteomes" id="UP000469558"/>
    </source>
</evidence>
<feature type="coiled-coil region" evidence="1">
    <location>
        <begin position="922"/>
        <end position="949"/>
    </location>
</feature>
<feature type="region of interest" description="Disordered" evidence="2">
    <location>
        <begin position="410"/>
        <end position="545"/>
    </location>
</feature>
<organism evidence="6 7">
    <name type="scientific">Lachnellula suecica</name>
    <dbReference type="NCBI Taxonomy" id="602035"/>
    <lineage>
        <taxon>Eukaryota</taxon>
        <taxon>Fungi</taxon>
        <taxon>Dikarya</taxon>
        <taxon>Ascomycota</taxon>
        <taxon>Pezizomycotina</taxon>
        <taxon>Leotiomycetes</taxon>
        <taxon>Helotiales</taxon>
        <taxon>Lachnaceae</taxon>
        <taxon>Lachnellula</taxon>
    </lineage>
</organism>
<dbReference type="Pfam" id="PF24344">
    <property type="entry name" value="PH_23"/>
    <property type="match status" value="1"/>
</dbReference>
<feature type="region of interest" description="Disordered" evidence="2">
    <location>
        <begin position="1169"/>
        <end position="1356"/>
    </location>
</feature>
<feature type="compositionally biased region" description="Basic residues" evidence="2">
    <location>
        <begin position="680"/>
        <end position="693"/>
    </location>
</feature>
<feature type="compositionally biased region" description="Basic and acidic residues" evidence="2">
    <location>
        <begin position="91"/>
        <end position="115"/>
    </location>
</feature>
<evidence type="ECO:0000256" key="1">
    <source>
        <dbReference type="SAM" id="Coils"/>
    </source>
</evidence>
<feature type="region of interest" description="Disordered" evidence="2">
    <location>
        <begin position="40"/>
        <end position="364"/>
    </location>
</feature>
<dbReference type="InterPro" id="IPR056222">
    <property type="entry name" value="PH_23"/>
</dbReference>
<dbReference type="EMBL" id="QGMK01002386">
    <property type="protein sequence ID" value="TVY59074.1"/>
    <property type="molecule type" value="Genomic_DNA"/>
</dbReference>